<organism evidence="1 2">
    <name type="scientific">Comamonas resistens</name>
    <dbReference type="NCBI Taxonomy" id="3046670"/>
    <lineage>
        <taxon>Bacteria</taxon>
        <taxon>Pseudomonadati</taxon>
        <taxon>Pseudomonadota</taxon>
        <taxon>Betaproteobacteria</taxon>
        <taxon>Burkholderiales</taxon>
        <taxon>Comamonadaceae</taxon>
        <taxon>Comamonas</taxon>
    </lineage>
</organism>
<dbReference type="Proteomes" id="UP001240697">
    <property type="component" value="Chromosome"/>
</dbReference>
<evidence type="ECO:0000313" key="2">
    <source>
        <dbReference type="Proteomes" id="UP001240697"/>
    </source>
</evidence>
<gene>
    <name evidence="1" type="ORF">QMY55_16265</name>
</gene>
<accession>A0ABY8SM81</accession>
<sequence>MSKKVGIGIATAAVMVVAGALGTSYYMGGKLEQEFTANLPKLNMNGVTVKVVSYERGAFSSTAKTSWTMEGGDEPVQFMADHRISHGPLPMGHAAQIHTSFQLPADADEALKTALNGRSPLEVDTKLGWGRSSSSVMTSPAVTARIKDSDVNWGGMKVEWDMPADMKAAKGTAQFAALHFKDEEGSAGMDKAQMRFDIKQPEGQKFWIGPFAMTIDKFSALKQEEEGKTSASSFEGISMDSDTKLNGDVVEMTLKSGIKSIKLEDAKADDLLLDVSLHNLDASWINNVIDMSKRKSASTDEGEAPEDLEPDLREKLMNSLTQALARKPSIDINRVSMRTEDGVSEFGASLSYIGDGQKMGNLLKDVKLSLKADVPSKAMDAFLVSRKKNALLSVFEDESEYKPEEIEETAKLQAQASVQALKDKGILLEKDGKLNTQIVYANGEIQVNGKALDDTGTAVLMGEALE</sequence>
<dbReference type="Pfam" id="PF06097">
    <property type="entry name" value="DUF945"/>
    <property type="match status" value="1"/>
</dbReference>
<proteinExistence type="predicted"/>
<keyword evidence="2" id="KW-1185">Reference proteome</keyword>
<dbReference type="EMBL" id="CP125947">
    <property type="protein sequence ID" value="WHS64053.1"/>
    <property type="molecule type" value="Genomic_DNA"/>
</dbReference>
<protein>
    <submittedName>
        <fullName evidence="1">YdgA family protein</fullName>
    </submittedName>
</protein>
<reference evidence="1 2" key="1">
    <citation type="submission" date="2023-05" db="EMBL/GenBank/DDBJ databases">
        <authorList>
            <person name="Yin Y."/>
            <person name="Lu Z."/>
        </authorList>
    </citation>
    <scope>NUCLEOTIDE SEQUENCE [LARGE SCALE GENOMIC DNA]</scope>
    <source>
        <strain evidence="1 2">ZM22</strain>
    </source>
</reference>
<name>A0ABY8SM81_9BURK</name>
<dbReference type="RefSeq" id="WP_283485203.1">
    <property type="nucleotide sequence ID" value="NZ_CP125947.1"/>
</dbReference>
<dbReference type="InterPro" id="IPR010352">
    <property type="entry name" value="DUF945"/>
</dbReference>
<evidence type="ECO:0000313" key="1">
    <source>
        <dbReference type="EMBL" id="WHS64053.1"/>
    </source>
</evidence>